<proteinExistence type="predicted"/>
<dbReference type="InterPro" id="IPR009078">
    <property type="entry name" value="Ferritin-like_SF"/>
</dbReference>
<dbReference type="InterPro" id="IPR012347">
    <property type="entry name" value="Ferritin-like"/>
</dbReference>
<evidence type="ECO:0000313" key="1">
    <source>
        <dbReference type="EMBL" id="MEL4455036.1"/>
    </source>
</evidence>
<keyword evidence="2" id="KW-1185">Reference proteome</keyword>
<protein>
    <submittedName>
        <fullName evidence="1">Ferritin-like domain-containing protein</fullName>
    </submittedName>
</protein>
<dbReference type="CDD" id="cd00657">
    <property type="entry name" value="Ferritin_like"/>
    <property type="match status" value="1"/>
</dbReference>
<reference evidence="1 2" key="1">
    <citation type="submission" date="2024-04" db="EMBL/GenBank/DDBJ databases">
        <title>whole genome sequencing of Lutimonas vermicola strain IMCC1616.</title>
        <authorList>
            <person name="Bae S.S."/>
        </authorList>
    </citation>
    <scope>NUCLEOTIDE SEQUENCE [LARGE SCALE GENOMIC DNA]</scope>
    <source>
        <strain evidence="1 2">IMCC1616</strain>
    </source>
</reference>
<comment type="caution">
    <text evidence="1">The sequence shown here is derived from an EMBL/GenBank/DDBJ whole genome shotgun (WGS) entry which is preliminary data.</text>
</comment>
<evidence type="ECO:0000313" key="2">
    <source>
        <dbReference type="Proteomes" id="UP001474120"/>
    </source>
</evidence>
<gene>
    <name evidence="1" type="ORF">AABB81_03960</name>
</gene>
<organism evidence="1 2">
    <name type="scientific">Lutimonas vermicola</name>
    <dbReference type="NCBI Taxonomy" id="414288"/>
    <lineage>
        <taxon>Bacteria</taxon>
        <taxon>Pseudomonadati</taxon>
        <taxon>Bacteroidota</taxon>
        <taxon>Flavobacteriia</taxon>
        <taxon>Flavobacteriales</taxon>
        <taxon>Flavobacteriaceae</taxon>
        <taxon>Lutimonas</taxon>
    </lineage>
</organism>
<dbReference type="SUPFAM" id="SSF47240">
    <property type="entry name" value="Ferritin-like"/>
    <property type="match status" value="1"/>
</dbReference>
<sequence length="245" mass="27284">MKTLNQTFKSIEVFNVISDIYSQAITGELIGMSNFASLADTVDDPYEKMEAVEHANSERSHAEGFLAYAKKAGLNITINLKGEYWRRVRTQFLQYAEKNDFIACIIIQEVMLEAFAISMYQDAGNALGGESKDLFLSIAEEEKEHMEHSIELLQAEMRKNPDEFTAKFEEIHFNCMTILSEFSATTDLSGHCGVCNGECMKNSLHHVGLEANSLRGNALALYAKALDTIGIPGEKSIVWIAKLPA</sequence>
<dbReference type="Proteomes" id="UP001474120">
    <property type="component" value="Unassembled WGS sequence"/>
</dbReference>
<name>A0ABU9L102_9FLAO</name>
<dbReference type="Pfam" id="PF11266">
    <property type="entry name" value="Ald_deCOase"/>
    <property type="match status" value="1"/>
</dbReference>
<dbReference type="RefSeq" id="WP_342158776.1">
    <property type="nucleotide sequence ID" value="NZ_JBCDNA010000001.1"/>
</dbReference>
<dbReference type="Gene3D" id="1.20.1260.10">
    <property type="match status" value="1"/>
</dbReference>
<accession>A0ABU9L102</accession>
<dbReference type="InterPro" id="IPR022612">
    <property type="entry name" value="Ald_deCOase"/>
</dbReference>
<dbReference type="EMBL" id="JBCDNA010000001">
    <property type="protein sequence ID" value="MEL4455036.1"/>
    <property type="molecule type" value="Genomic_DNA"/>
</dbReference>